<sequence>MTTSYEYDDLAFLRRPLVPHDPYPRFLDPPGTALQRATAIFTGGDWARSLTVLPLVELTAEAVPDRGGYLRPPHCRNTVRWHGASDSVSSCRQLPIDTSSGVVWGPSASEGGEAPVKLAALRLARLIPRLLQDDIAEAWYRCRLAGIQNLEPETARGSDPALHCGHWMTVHDHPSLPKESDPSKLSPEAADALVRLLSLLAVAGSLALQALQVADLAAGVRTEE</sequence>
<dbReference type="KEGG" id="ccac:CcaHIS019_0200020"/>
<evidence type="ECO:0000313" key="2">
    <source>
        <dbReference type="Proteomes" id="UP001233271"/>
    </source>
</evidence>
<protein>
    <submittedName>
        <fullName evidence="1">Uncharacterized protein</fullName>
    </submittedName>
</protein>
<dbReference type="RefSeq" id="XP_060453906.1">
    <property type="nucleotide sequence ID" value="XM_060596965.1"/>
</dbReference>
<keyword evidence="2" id="KW-1185">Reference proteome</keyword>
<proteinExistence type="predicted"/>
<dbReference type="Proteomes" id="UP001233271">
    <property type="component" value="Chromosome 2"/>
</dbReference>
<name>A0AA48L0T5_9TREE</name>
<evidence type="ECO:0000313" key="1">
    <source>
        <dbReference type="EMBL" id="BEI88640.1"/>
    </source>
</evidence>
<dbReference type="GeneID" id="85492511"/>
<dbReference type="EMBL" id="AP028213">
    <property type="protein sequence ID" value="BEI88640.1"/>
    <property type="molecule type" value="Genomic_DNA"/>
</dbReference>
<dbReference type="AlphaFoldDB" id="A0AA48L0T5"/>
<gene>
    <name evidence="1" type="ORF">CcaverHIS019_0200020</name>
</gene>
<accession>A0AA48L0T5</accession>
<reference evidence="1" key="1">
    <citation type="journal article" date="2023" name="BMC Genomics">
        <title>Chromosome-level genome assemblies of Cutaneotrichosporon spp. (Trichosporonales, Basidiomycota) reveal imbalanced evolution between nucleotide sequences and chromosome synteny.</title>
        <authorList>
            <person name="Kobayashi Y."/>
            <person name="Kayamori A."/>
            <person name="Aoki K."/>
            <person name="Shiwa Y."/>
            <person name="Matsutani M."/>
            <person name="Fujita N."/>
            <person name="Sugita T."/>
            <person name="Iwasaki W."/>
            <person name="Tanaka N."/>
            <person name="Takashima M."/>
        </authorList>
    </citation>
    <scope>NUCLEOTIDE SEQUENCE</scope>
    <source>
        <strain evidence="1">HIS019</strain>
    </source>
</reference>
<organism evidence="1 2">
    <name type="scientific">Cutaneotrichosporon cavernicola</name>
    <dbReference type="NCBI Taxonomy" id="279322"/>
    <lineage>
        <taxon>Eukaryota</taxon>
        <taxon>Fungi</taxon>
        <taxon>Dikarya</taxon>
        <taxon>Basidiomycota</taxon>
        <taxon>Agaricomycotina</taxon>
        <taxon>Tremellomycetes</taxon>
        <taxon>Trichosporonales</taxon>
        <taxon>Trichosporonaceae</taxon>
        <taxon>Cutaneotrichosporon</taxon>
    </lineage>
</organism>